<protein>
    <submittedName>
        <fullName evidence="2">Uncharacterized protein</fullName>
    </submittedName>
</protein>
<name>A0AAW1HAC3_SAPOF</name>
<evidence type="ECO:0000256" key="1">
    <source>
        <dbReference type="SAM" id="MobiDB-lite"/>
    </source>
</evidence>
<feature type="compositionally biased region" description="Basic and acidic residues" evidence="1">
    <location>
        <begin position="1"/>
        <end position="11"/>
    </location>
</feature>
<sequence length="99" mass="10922">MDRSNGEDARTKPLISSLKPKRAGVEESESSKDGNFDDESQRLLQPKNCGILKDVAKIERKVQWNDSNGNKLAEVVEFQLSDVSDTDDDVSDSCSCAVM</sequence>
<evidence type="ECO:0000313" key="3">
    <source>
        <dbReference type="Proteomes" id="UP001443914"/>
    </source>
</evidence>
<dbReference type="PANTHER" id="PTHR33401">
    <property type="entry name" value="LIGHT-HARVESTING COMPLEX-LIKE PROTEIN OHP2, CHLOROPLASTIC"/>
    <property type="match status" value="1"/>
</dbReference>
<reference evidence="2" key="1">
    <citation type="submission" date="2024-03" db="EMBL/GenBank/DDBJ databases">
        <title>WGS assembly of Saponaria officinalis var. Norfolk2.</title>
        <authorList>
            <person name="Jenkins J."/>
            <person name="Shu S."/>
            <person name="Grimwood J."/>
            <person name="Barry K."/>
            <person name="Goodstein D."/>
            <person name="Schmutz J."/>
            <person name="Leebens-Mack J."/>
            <person name="Osbourn A."/>
        </authorList>
    </citation>
    <scope>NUCLEOTIDE SEQUENCE [LARGE SCALE GENOMIC DNA]</scope>
    <source>
        <strain evidence="2">JIC</strain>
    </source>
</reference>
<evidence type="ECO:0000313" key="2">
    <source>
        <dbReference type="EMBL" id="KAK9672944.1"/>
    </source>
</evidence>
<gene>
    <name evidence="2" type="ORF">RND81_12G136200</name>
</gene>
<accession>A0AAW1HAC3</accession>
<feature type="compositionally biased region" description="Basic and acidic residues" evidence="1">
    <location>
        <begin position="23"/>
        <end position="41"/>
    </location>
</feature>
<feature type="region of interest" description="Disordered" evidence="1">
    <location>
        <begin position="1"/>
        <end position="41"/>
    </location>
</feature>
<dbReference type="EMBL" id="JBDFQZ010000012">
    <property type="protein sequence ID" value="KAK9672944.1"/>
    <property type="molecule type" value="Genomic_DNA"/>
</dbReference>
<comment type="caution">
    <text evidence="2">The sequence shown here is derived from an EMBL/GenBank/DDBJ whole genome shotgun (WGS) entry which is preliminary data.</text>
</comment>
<proteinExistence type="predicted"/>
<organism evidence="2 3">
    <name type="scientific">Saponaria officinalis</name>
    <name type="common">Common soapwort</name>
    <name type="synonym">Lychnis saponaria</name>
    <dbReference type="NCBI Taxonomy" id="3572"/>
    <lineage>
        <taxon>Eukaryota</taxon>
        <taxon>Viridiplantae</taxon>
        <taxon>Streptophyta</taxon>
        <taxon>Embryophyta</taxon>
        <taxon>Tracheophyta</taxon>
        <taxon>Spermatophyta</taxon>
        <taxon>Magnoliopsida</taxon>
        <taxon>eudicotyledons</taxon>
        <taxon>Gunneridae</taxon>
        <taxon>Pentapetalae</taxon>
        <taxon>Caryophyllales</taxon>
        <taxon>Caryophyllaceae</taxon>
        <taxon>Caryophylleae</taxon>
        <taxon>Saponaria</taxon>
    </lineage>
</organism>
<dbReference type="AlphaFoldDB" id="A0AAW1HAC3"/>
<dbReference type="PANTHER" id="PTHR33401:SF2">
    <property type="entry name" value="OS03G0138400 PROTEIN"/>
    <property type="match status" value="1"/>
</dbReference>
<keyword evidence="3" id="KW-1185">Reference proteome</keyword>
<dbReference type="Proteomes" id="UP001443914">
    <property type="component" value="Unassembled WGS sequence"/>
</dbReference>